<comment type="caution">
    <text evidence="3">The sequence shown here is derived from an EMBL/GenBank/DDBJ whole genome shotgun (WGS) entry which is preliminary data.</text>
</comment>
<reference evidence="3 4" key="1">
    <citation type="submission" date="2020-08" db="EMBL/GenBank/DDBJ databases">
        <title>Description of novel Flavobacterium F-380 isolate.</title>
        <authorList>
            <person name="Saticioglu I.B."/>
            <person name="Duman M."/>
            <person name="Altun S."/>
        </authorList>
    </citation>
    <scope>NUCLEOTIDE SEQUENCE [LARGE SCALE GENOMIC DNA]</scope>
    <source>
        <strain evidence="3 4">F-380</strain>
    </source>
</reference>
<keyword evidence="2" id="KW-0732">Signal</keyword>
<proteinExistence type="predicted"/>
<keyword evidence="4" id="KW-1185">Reference proteome</keyword>
<feature type="compositionally biased region" description="Basic and acidic residues" evidence="1">
    <location>
        <begin position="143"/>
        <end position="158"/>
    </location>
</feature>
<dbReference type="Proteomes" id="UP000629963">
    <property type="component" value="Unassembled WGS sequence"/>
</dbReference>
<feature type="compositionally biased region" description="Basic residues" evidence="1">
    <location>
        <begin position="133"/>
        <end position="142"/>
    </location>
</feature>
<accession>A0ABR7JAU9</accession>
<organism evidence="3 4">
    <name type="scientific">Flavobacterium kayseriense</name>
    <dbReference type="NCBI Taxonomy" id="2764714"/>
    <lineage>
        <taxon>Bacteria</taxon>
        <taxon>Pseudomonadati</taxon>
        <taxon>Bacteroidota</taxon>
        <taxon>Flavobacteriia</taxon>
        <taxon>Flavobacteriales</taxon>
        <taxon>Flavobacteriaceae</taxon>
        <taxon>Flavobacterium</taxon>
    </lineage>
</organism>
<protein>
    <submittedName>
        <fullName evidence="3">Uncharacterized protein</fullName>
    </submittedName>
</protein>
<dbReference type="EMBL" id="JACRUJ010000006">
    <property type="protein sequence ID" value="MBC5842670.1"/>
    <property type="molecule type" value="Genomic_DNA"/>
</dbReference>
<feature type="signal peptide" evidence="2">
    <location>
        <begin position="1"/>
        <end position="21"/>
    </location>
</feature>
<feature type="region of interest" description="Disordered" evidence="1">
    <location>
        <begin position="133"/>
        <end position="158"/>
    </location>
</feature>
<evidence type="ECO:0000313" key="3">
    <source>
        <dbReference type="EMBL" id="MBC5842670.1"/>
    </source>
</evidence>
<evidence type="ECO:0000256" key="1">
    <source>
        <dbReference type="SAM" id="MobiDB-lite"/>
    </source>
</evidence>
<evidence type="ECO:0000313" key="4">
    <source>
        <dbReference type="Proteomes" id="UP000629963"/>
    </source>
</evidence>
<evidence type="ECO:0000256" key="2">
    <source>
        <dbReference type="SAM" id="SignalP"/>
    </source>
</evidence>
<sequence length="158" mass="18916">MKTLKLIAAGIILLGTTKSNAQLSINVNLGTPIQRVAPVVVTDYYYMPDIQTYFDVRSNQYIYQERGNWRRTAYLPKQYRNYNTRTGYRVAMNDYHGNQPYRNFEQDRTRYYVGYKGQPKKVIVQQPSRVVYKKVEHKKSKDKRYASHDRYNNDRNRR</sequence>
<feature type="chain" id="PRO_5045085634" evidence="2">
    <location>
        <begin position="22"/>
        <end position="158"/>
    </location>
</feature>
<dbReference type="RefSeq" id="WP_187011169.1">
    <property type="nucleotide sequence ID" value="NZ_JACRUI010000006.1"/>
</dbReference>
<name>A0ABR7JAU9_9FLAO</name>
<gene>
    <name evidence="3" type="ORF">H8R23_14755</name>
</gene>